<dbReference type="Gramene" id="C.cajan_24539.t">
    <property type="protein sequence ID" value="C.cajan_24539.t.cds1"/>
    <property type="gene ID" value="C.cajan_24539"/>
</dbReference>
<sequence>MRLRVPTLLAPGKHAGGEDRRHSSGSLRPVTSRSIHQYHIPINLINMVWKIIQP</sequence>
<dbReference type="AlphaFoldDB" id="A0A151SCH0"/>
<organism evidence="2 3">
    <name type="scientific">Cajanus cajan</name>
    <name type="common">Pigeon pea</name>
    <name type="synonym">Cajanus indicus</name>
    <dbReference type="NCBI Taxonomy" id="3821"/>
    <lineage>
        <taxon>Eukaryota</taxon>
        <taxon>Viridiplantae</taxon>
        <taxon>Streptophyta</taxon>
        <taxon>Embryophyta</taxon>
        <taxon>Tracheophyta</taxon>
        <taxon>Spermatophyta</taxon>
        <taxon>Magnoliopsida</taxon>
        <taxon>eudicotyledons</taxon>
        <taxon>Gunneridae</taxon>
        <taxon>Pentapetalae</taxon>
        <taxon>rosids</taxon>
        <taxon>fabids</taxon>
        <taxon>Fabales</taxon>
        <taxon>Fabaceae</taxon>
        <taxon>Papilionoideae</taxon>
        <taxon>50 kb inversion clade</taxon>
        <taxon>NPAAA clade</taxon>
        <taxon>indigoferoid/millettioid clade</taxon>
        <taxon>Phaseoleae</taxon>
        <taxon>Cajanus</taxon>
    </lineage>
</organism>
<name>A0A151SCH0_CAJCA</name>
<reference evidence="2" key="1">
    <citation type="journal article" date="2012" name="Nat. Biotechnol.">
        <title>Draft genome sequence of pigeonpea (Cajanus cajan), an orphan legume crop of resource-poor farmers.</title>
        <authorList>
            <person name="Varshney R.K."/>
            <person name="Chen W."/>
            <person name="Li Y."/>
            <person name="Bharti A.K."/>
            <person name="Saxena R.K."/>
            <person name="Schlueter J.A."/>
            <person name="Donoghue M.T."/>
            <person name="Azam S."/>
            <person name="Fan G."/>
            <person name="Whaley A.M."/>
            <person name="Farmer A.D."/>
            <person name="Sheridan J."/>
            <person name="Iwata A."/>
            <person name="Tuteja R."/>
            <person name="Penmetsa R.V."/>
            <person name="Wu W."/>
            <person name="Upadhyaya H.D."/>
            <person name="Yang S.P."/>
            <person name="Shah T."/>
            <person name="Saxena K.B."/>
            <person name="Michael T."/>
            <person name="McCombie W.R."/>
            <person name="Yang B."/>
            <person name="Zhang G."/>
            <person name="Yang H."/>
            <person name="Wang J."/>
            <person name="Spillane C."/>
            <person name="Cook D.R."/>
            <person name="May G.D."/>
            <person name="Xu X."/>
            <person name="Jackson S.A."/>
        </authorList>
    </citation>
    <scope>NUCLEOTIDE SEQUENCE [LARGE SCALE GENOMIC DNA]</scope>
</reference>
<dbReference type="Proteomes" id="UP000075243">
    <property type="component" value="Unassembled WGS sequence"/>
</dbReference>
<proteinExistence type="predicted"/>
<keyword evidence="3" id="KW-1185">Reference proteome</keyword>
<feature type="region of interest" description="Disordered" evidence="1">
    <location>
        <begin position="1"/>
        <end position="30"/>
    </location>
</feature>
<accession>A0A151SCH0</accession>
<evidence type="ECO:0000313" key="3">
    <source>
        <dbReference type="Proteomes" id="UP000075243"/>
    </source>
</evidence>
<evidence type="ECO:0000256" key="1">
    <source>
        <dbReference type="SAM" id="MobiDB-lite"/>
    </source>
</evidence>
<gene>
    <name evidence="2" type="ORF">KK1_025754</name>
</gene>
<evidence type="ECO:0000313" key="2">
    <source>
        <dbReference type="EMBL" id="KYP52449.1"/>
    </source>
</evidence>
<dbReference type="EMBL" id="KQ483424">
    <property type="protein sequence ID" value="KYP52449.1"/>
    <property type="molecule type" value="Genomic_DNA"/>
</dbReference>
<protein>
    <submittedName>
        <fullName evidence="2">Uncharacterized protein</fullName>
    </submittedName>
</protein>